<organism evidence="2 3">
    <name type="scientific">Caenorhabditis remanei</name>
    <name type="common">Caenorhabditis vulgaris</name>
    <dbReference type="NCBI Taxonomy" id="31234"/>
    <lineage>
        <taxon>Eukaryota</taxon>
        <taxon>Metazoa</taxon>
        <taxon>Ecdysozoa</taxon>
        <taxon>Nematoda</taxon>
        <taxon>Chromadorea</taxon>
        <taxon>Rhabditida</taxon>
        <taxon>Rhabditina</taxon>
        <taxon>Rhabditomorpha</taxon>
        <taxon>Rhabditoidea</taxon>
        <taxon>Rhabditidae</taxon>
        <taxon>Peloderinae</taxon>
        <taxon>Caenorhabditis</taxon>
    </lineage>
</organism>
<dbReference type="AlphaFoldDB" id="A0A6A5GHF8"/>
<evidence type="ECO:0000313" key="3">
    <source>
        <dbReference type="Proteomes" id="UP000483820"/>
    </source>
</evidence>
<sequence length="165" mass="18497">MNMLDKIESNISDNVVDKKLDPLDDIDPNKKLDRETGHRVANALNAMKESLSMDSSHKTGSALNSSETNTQQNREMSFMDRIEDKMSNAYVDAKLDPTDKPQAPEHHAEEHASGEHYHGGSRLSDAFISLSNAIHGDTHHKTGEAFNEDDDDDKMRKMSSDGKEW</sequence>
<feature type="compositionally biased region" description="Basic and acidic residues" evidence="1">
    <location>
        <begin position="18"/>
        <end position="38"/>
    </location>
</feature>
<evidence type="ECO:0000313" key="2">
    <source>
        <dbReference type="EMBL" id="KAF1753869.1"/>
    </source>
</evidence>
<evidence type="ECO:0000256" key="1">
    <source>
        <dbReference type="SAM" id="MobiDB-lite"/>
    </source>
</evidence>
<comment type="caution">
    <text evidence="2">The sequence shown here is derived from an EMBL/GenBank/DDBJ whole genome shotgun (WGS) entry which is preliminary data.</text>
</comment>
<dbReference type="RefSeq" id="XP_003116501.2">
    <property type="nucleotide sequence ID" value="XM_003116453.2"/>
</dbReference>
<protein>
    <submittedName>
        <fullName evidence="2">Uncharacterized protein</fullName>
    </submittedName>
</protein>
<dbReference type="CTD" id="9820202"/>
<dbReference type="EMBL" id="WUAV01000005">
    <property type="protein sequence ID" value="KAF1753869.1"/>
    <property type="molecule type" value="Genomic_DNA"/>
</dbReference>
<dbReference type="GeneID" id="9820202"/>
<feature type="compositionally biased region" description="Basic and acidic residues" evidence="1">
    <location>
        <begin position="93"/>
        <end position="118"/>
    </location>
</feature>
<feature type="region of interest" description="Disordered" evidence="1">
    <location>
        <begin position="18"/>
        <end position="74"/>
    </location>
</feature>
<gene>
    <name evidence="2" type="ORF">GCK72_020426</name>
</gene>
<dbReference type="KEGG" id="crq:GCK72_020426"/>
<feature type="region of interest" description="Disordered" evidence="1">
    <location>
        <begin position="93"/>
        <end position="165"/>
    </location>
</feature>
<proteinExistence type="predicted"/>
<dbReference type="Proteomes" id="UP000483820">
    <property type="component" value="Chromosome V"/>
</dbReference>
<name>A0A6A5GHF8_CAERE</name>
<feature type="compositionally biased region" description="Basic and acidic residues" evidence="1">
    <location>
        <begin position="153"/>
        <end position="165"/>
    </location>
</feature>
<reference evidence="2 3" key="1">
    <citation type="submission" date="2019-12" db="EMBL/GenBank/DDBJ databases">
        <title>Chromosome-level assembly of the Caenorhabditis remanei genome.</title>
        <authorList>
            <person name="Teterina A.A."/>
            <person name="Willis J.H."/>
            <person name="Phillips P.C."/>
        </authorList>
    </citation>
    <scope>NUCLEOTIDE SEQUENCE [LARGE SCALE GENOMIC DNA]</scope>
    <source>
        <strain evidence="2 3">PX506</strain>
        <tissue evidence="2">Whole organism</tissue>
    </source>
</reference>
<accession>A0A6A5GHF8</accession>
<feature type="compositionally biased region" description="Polar residues" evidence="1">
    <location>
        <begin position="52"/>
        <end position="74"/>
    </location>
</feature>